<reference evidence="1 2" key="1">
    <citation type="journal article" date="2020" name="IScience">
        <title>Genome Sequencing of the Endangered Kingdonia uniflora (Circaeasteraceae, Ranunculales) Reveals Potential Mechanisms of Evolutionary Specialization.</title>
        <authorList>
            <person name="Sun Y."/>
            <person name="Deng T."/>
            <person name="Zhang A."/>
            <person name="Moore M.J."/>
            <person name="Landis J.B."/>
            <person name="Lin N."/>
            <person name="Zhang H."/>
            <person name="Zhang X."/>
            <person name="Huang J."/>
            <person name="Zhang X."/>
            <person name="Sun H."/>
            <person name="Wang H."/>
        </authorList>
    </citation>
    <scope>NUCLEOTIDE SEQUENCE [LARGE SCALE GENOMIC DNA]</scope>
    <source>
        <strain evidence="1">TB1705</strain>
        <tissue evidence="1">Leaf</tissue>
    </source>
</reference>
<comment type="caution">
    <text evidence="1">The sequence shown here is derived from an EMBL/GenBank/DDBJ whole genome shotgun (WGS) entry which is preliminary data.</text>
</comment>
<evidence type="ECO:0000313" key="1">
    <source>
        <dbReference type="EMBL" id="KAF6134748.1"/>
    </source>
</evidence>
<gene>
    <name evidence="1" type="ORF">GIB67_002149</name>
</gene>
<accession>A0A7J7KWP6</accession>
<dbReference type="AlphaFoldDB" id="A0A7J7KWP6"/>
<evidence type="ECO:0000313" key="2">
    <source>
        <dbReference type="Proteomes" id="UP000541444"/>
    </source>
</evidence>
<dbReference type="OrthoDB" id="1060521at2759"/>
<organism evidence="1 2">
    <name type="scientific">Kingdonia uniflora</name>
    <dbReference type="NCBI Taxonomy" id="39325"/>
    <lineage>
        <taxon>Eukaryota</taxon>
        <taxon>Viridiplantae</taxon>
        <taxon>Streptophyta</taxon>
        <taxon>Embryophyta</taxon>
        <taxon>Tracheophyta</taxon>
        <taxon>Spermatophyta</taxon>
        <taxon>Magnoliopsida</taxon>
        <taxon>Ranunculales</taxon>
        <taxon>Circaeasteraceae</taxon>
        <taxon>Kingdonia</taxon>
    </lineage>
</organism>
<dbReference type="Proteomes" id="UP000541444">
    <property type="component" value="Unassembled WGS sequence"/>
</dbReference>
<dbReference type="EMBL" id="JACGCM010002827">
    <property type="protein sequence ID" value="KAF6134748.1"/>
    <property type="molecule type" value="Genomic_DNA"/>
</dbReference>
<protein>
    <submittedName>
        <fullName evidence="1">Uncharacterized protein</fullName>
    </submittedName>
</protein>
<sequence>MGPSKDYSKVKKVDNASDIEDDMSDKVYTIDSIHHGLKAPFGICDDYVTTLRDIVDVGDTDWIMSFVFRRKIAHQSKYMFNVSENNAGLLLLLKDGTDMRRWRWRCLTNAQV</sequence>
<proteinExistence type="predicted"/>
<name>A0A7J7KWP6_9MAGN</name>
<keyword evidence="2" id="KW-1185">Reference proteome</keyword>